<feature type="transmembrane region" description="Helical" evidence="8">
    <location>
        <begin position="264"/>
        <end position="280"/>
    </location>
</feature>
<sequence>MLANRHLRYLERHPLEIALALLLAALYGPLLLHWIDGWVNKSISIQHEYFSHGLIGLPFAAYIAWEKRQQWQQLVPQINPVGLGLIGIATVFYLSGLGDWMNVSLPLMLTGICLVLKGTAGLRLEAFPLLLVALATPSQAPYLIEPYILPLQRFIAGAAGFLLIQFGIDVDVNQIYLLVNNQPVEVAPHCAGLKMLFTSLYVGLMLLYWTGVWRSRLQTGLFLSATIALSVVGNIVRNTLLSFFHGTGQNGAFDWLHESWGGDLYSAIMLFLLIVLIRGVQRYIPSTLALQIDHDSAV</sequence>
<feature type="transmembrane region" description="Helical" evidence="8">
    <location>
        <begin position="15"/>
        <end position="35"/>
    </location>
</feature>
<keyword evidence="5 9" id="KW-0378">Hydrolase</keyword>
<evidence type="ECO:0000313" key="9">
    <source>
        <dbReference type="EMBL" id="MFE4106437.1"/>
    </source>
</evidence>
<dbReference type="InterPro" id="IPR026392">
    <property type="entry name" value="Exo/Archaeosortase_dom"/>
</dbReference>
<dbReference type="GO" id="GO:0016787">
    <property type="term" value="F:hydrolase activity"/>
    <property type="evidence" value="ECO:0007669"/>
    <property type="project" value="UniProtKB-KW"/>
</dbReference>
<reference evidence="9 10" key="1">
    <citation type="submission" date="2024-10" db="EMBL/GenBank/DDBJ databases">
        <authorList>
            <person name="Ratan Roy A."/>
            <person name="Morales Sandoval P.H."/>
            <person name="De Los Santos Villalobos S."/>
            <person name="Chakraborty S."/>
            <person name="Mukherjee J."/>
        </authorList>
    </citation>
    <scope>NUCLEOTIDE SEQUENCE [LARGE SCALE GENOMIC DNA]</scope>
    <source>
        <strain evidence="9 10">S1</strain>
    </source>
</reference>
<feature type="transmembrane region" description="Helical" evidence="8">
    <location>
        <begin position="221"/>
        <end position="244"/>
    </location>
</feature>
<evidence type="ECO:0000256" key="5">
    <source>
        <dbReference type="ARBA" id="ARBA00022801"/>
    </source>
</evidence>
<evidence type="ECO:0000256" key="6">
    <source>
        <dbReference type="ARBA" id="ARBA00022989"/>
    </source>
</evidence>
<dbReference type="NCBIfam" id="TIGR02602">
    <property type="entry name" value="8TM_EpsH"/>
    <property type="match status" value="1"/>
</dbReference>
<dbReference type="Pfam" id="PF09721">
    <property type="entry name" value="Exosortase_EpsH"/>
    <property type="match status" value="1"/>
</dbReference>
<evidence type="ECO:0000256" key="4">
    <source>
        <dbReference type="ARBA" id="ARBA00022692"/>
    </source>
</evidence>
<keyword evidence="3" id="KW-0645">Protease</keyword>
<dbReference type="EC" id="3.4.22.-" evidence="9"/>
<feature type="transmembrane region" description="Helical" evidence="8">
    <location>
        <begin position="186"/>
        <end position="209"/>
    </location>
</feature>
<evidence type="ECO:0000256" key="8">
    <source>
        <dbReference type="SAM" id="Phobius"/>
    </source>
</evidence>
<evidence type="ECO:0000313" key="10">
    <source>
        <dbReference type="Proteomes" id="UP001600165"/>
    </source>
</evidence>
<dbReference type="NCBIfam" id="TIGR04178">
    <property type="entry name" value="exo_archaeo"/>
    <property type="match status" value="1"/>
</dbReference>
<protein>
    <submittedName>
        <fullName evidence="9">Cyanoexosortase B</fullName>
        <ecNumber evidence="9">3.4.22.-</ecNumber>
    </submittedName>
</protein>
<name>A0ABW6IEY4_9CYAN</name>
<gene>
    <name evidence="9" type="primary">crtB</name>
    <name evidence="9" type="ORF">ACFVKH_09130</name>
</gene>
<dbReference type="NCBIfam" id="TIGR04156">
    <property type="entry name" value="cyanoexo_CrtB"/>
    <property type="match status" value="1"/>
</dbReference>
<evidence type="ECO:0000256" key="3">
    <source>
        <dbReference type="ARBA" id="ARBA00022670"/>
    </source>
</evidence>
<feature type="transmembrane region" description="Helical" evidence="8">
    <location>
        <begin position="47"/>
        <end position="65"/>
    </location>
</feature>
<accession>A0ABW6IEY4</accession>
<keyword evidence="2" id="KW-1003">Cell membrane</keyword>
<comment type="subcellular location">
    <subcellularLocation>
        <location evidence="1">Cell membrane</location>
        <topology evidence="1">Multi-pass membrane protein</topology>
    </subcellularLocation>
</comment>
<dbReference type="InterPro" id="IPR019127">
    <property type="entry name" value="Exosortase"/>
</dbReference>
<keyword evidence="6 8" id="KW-1133">Transmembrane helix</keyword>
<keyword evidence="10" id="KW-1185">Reference proteome</keyword>
<dbReference type="InterPro" id="IPR013426">
    <property type="entry name" value="EpsH-like"/>
</dbReference>
<comment type="caution">
    <text evidence="9">The sequence shown here is derived from an EMBL/GenBank/DDBJ whole genome shotgun (WGS) entry which is preliminary data.</text>
</comment>
<dbReference type="RefSeq" id="WP_377964189.1">
    <property type="nucleotide sequence ID" value="NZ_JBHZOL010000065.1"/>
</dbReference>
<evidence type="ECO:0000256" key="1">
    <source>
        <dbReference type="ARBA" id="ARBA00004651"/>
    </source>
</evidence>
<feature type="transmembrane region" description="Helical" evidence="8">
    <location>
        <begin position="77"/>
        <end position="95"/>
    </location>
</feature>
<keyword evidence="4 8" id="KW-0812">Transmembrane</keyword>
<evidence type="ECO:0000256" key="2">
    <source>
        <dbReference type="ARBA" id="ARBA00022475"/>
    </source>
</evidence>
<dbReference type="Proteomes" id="UP001600165">
    <property type="component" value="Unassembled WGS sequence"/>
</dbReference>
<evidence type="ECO:0000256" key="7">
    <source>
        <dbReference type="ARBA" id="ARBA00023136"/>
    </source>
</evidence>
<dbReference type="EMBL" id="JBHZOL010000065">
    <property type="protein sequence ID" value="MFE4106437.1"/>
    <property type="molecule type" value="Genomic_DNA"/>
</dbReference>
<organism evidence="9 10">
    <name type="scientific">Almyronema epifaneia S1</name>
    <dbReference type="NCBI Taxonomy" id="2991925"/>
    <lineage>
        <taxon>Bacteria</taxon>
        <taxon>Bacillati</taxon>
        <taxon>Cyanobacteriota</taxon>
        <taxon>Cyanophyceae</taxon>
        <taxon>Nodosilineales</taxon>
        <taxon>Nodosilineaceae</taxon>
        <taxon>Almyronema</taxon>
        <taxon>Almyronema epifaneia</taxon>
    </lineage>
</organism>
<keyword evidence="7 8" id="KW-0472">Membrane</keyword>
<dbReference type="InterPro" id="IPR026492">
    <property type="entry name" value="Cyanoexo_CrtB"/>
</dbReference>
<proteinExistence type="predicted"/>